<evidence type="ECO:0000313" key="9">
    <source>
        <dbReference type="Proteomes" id="UP000466997"/>
    </source>
</evidence>
<sequence>MRSLSAYRRSLLPAIGAVTLLAIPVPSRADTANPLAELVDAAAGRLQVADDVAAVKWRTGGAIEDPVRVQQQLAKLADDAARNDLDPAYVQRIFGDQIAATEAVEHHRFAQWKLDPATAPASAPELAESRARIDGFNREMLTQIGLRRQQLHSPECAALLDEALREVSAARRLGEFEHGALTSATREYCSE</sequence>
<dbReference type="GO" id="GO:0009697">
    <property type="term" value="P:salicylic acid biosynthetic process"/>
    <property type="evidence" value="ECO:0007669"/>
    <property type="project" value="TreeGrafter"/>
</dbReference>
<evidence type="ECO:0000313" key="8">
    <source>
        <dbReference type="EMBL" id="BBX12320.1"/>
    </source>
</evidence>
<dbReference type="AlphaFoldDB" id="A0A7I7JKN8"/>
<comment type="catalytic activity">
    <reaction evidence="5">
        <text>chorismate = prephenate</text>
        <dbReference type="Rhea" id="RHEA:13897"/>
        <dbReference type="ChEBI" id="CHEBI:29748"/>
        <dbReference type="ChEBI" id="CHEBI:29934"/>
        <dbReference type="EC" id="5.4.99.5"/>
    </reaction>
</comment>
<feature type="domain" description="Chorismate mutase" evidence="7">
    <location>
        <begin position="16"/>
        <end position="109"/>
    </location>
</feature>
<accession>A0A7I7JKN8</accession>
<dbReference type="PROSITE" id="PS51168">
    <property type="entry name" value="CHORISMATE_MUT_2"/>
    <property type="match status" value="1"/>
</dbReference>
<dbReference type="NCBIfam" id="NF006741">
    <property type="entry name" value="PRK09269.1"/>
    <property type="match status" value="1"/>
</dbReference>
<dbReference type="InterPro" id="IPR036263">
    <property type="entry name" value="Chorismate_II_sf"/>
</dbReference>
<evidence type="ECO:0000256" key="1">
    <source>
        <dbReference type="ARBA" id="ARBA00004817"/>
    </source>
</evidence>
<evidence type="ECO:0000259" key="7">
    <source>
        <dbReference type="PROSITE" id="PS51168"/>
    </source>
</evidence>
<keyword evidence="4 5" id="KW-0413">Isomerase</keyword>
<comment type="pathway">
    <text evidence="1 5">Metabolic intermediate biosynthesis; prephenate biosynthesis; prephenate from chorismate: step 1/1.</text>
</comment>
<feature type="chain" id="PRO_5029702249" description="Chorismate mutase" evidence="6">
    <location>
        <begin position="30"/>
        <end position="191"/>
    </location>
</feature>
<dbReference type="PANTHER" id="PTHR38041">
    <property type="entry name" value="CHORISMATE MUTASE"/>
    <property type="match status" value="1"/>
</dbReference>
<evidence type="ECO:0000256" key="4">
    <source>
        <dbReference type="ARBA" id="ARBA00023235"/>
    </source>
</evidence>
<feature type="signal peptide" evidence="6">
    <location>
        <begin position="1"/>
        <end position="29"/>
    </location>
</feature>
<dbReference type="EC" id="5.4.99.5" evidence="2 5"/>
<dbReference type="InterPro" id="IPR008240">
    <property type="entry name" value="Chorismate_mutase_periplasmic"/>
</dbReference>
<dbReference type="InterPro" id="IPR002701">
    <property type="entry name" value="CM_II_prokaryot"/>
</dbReference>
<dbReference type="PIRSF" id="PIRSF026640">
    <property type="entry name" value="Peripl_chor_mut"/>
    <property type="match status" value="1"/>
</dbReference>
<dbReference type="Proteomes" id="UP000466997">
    <property type="component" value="Chromosome"/>
</dbReference>
<evidence type="ECO:0000256" key="3">
    <source>
        <dbReference type="ARBA" id="ARBA00022729"/>
    </source>
</evidence>
<dbReference type="Gene3D" id="1.20.59.10">
    <property type="entry name" value="Chorismate mutase"/>
    <property type="match status" value="1"/>
</dbReference>
<dbReference type="GO" id="GO:0004106">
    <property type="term" value="F:chorismate mutase activity"/>
    <property type="evidence" value="ECO:0007669"/>
    <property type="project" value="UniProtKB-EC"/>
</dbReference>
<comment type="function">
    <text evidence="5">Catalyzes the Claisen rearrangement of chorismate to prephenate.</text>
</comment>
<dbReference type="InterPro" id="IPR051331">
    <property type="entry name" value="Chorismate_mutase-related"/>
</dbReference>
<evidence type="ECO:0000256" key="6">
    <source>
        <dbReference type="SAM" id="SignalP"/>
    </source>
</evidence>
<dbReference type="NCBIfam" id="TIGR01806">
    <property type="entry name" value="CM_mono2"/>
    <property type="match status" value="1"/>
</dbReference>
<proteinExistence type="predicted"/>
<gene>
    <name evidence="8" type="ORF">MNVM_14010</name>
</gene>
<evidence type="ECO:0000256" key="5">
    <source>
        <dbReference type="PIRNR" id="PIRNR026640"/>
    </source>
</evidence>
<keyword evidence="3 6" id="KW-0732">Signal</keyword>
<keyword evidence="9" id="KW-1185">Reference proteome</keyword>
<dbReference type="RefSeq" id="WP_013827361.1">
    <property type="nucleotide sequence ID" value="NZ_AP022562.1"/>
</dbReference>
<name>A0A7I7JKN8_9MYCO</name>
<organism evidence="8 9">
    <name type="scientific">Mycobacterium novum</name>
    <dbReference type="NCBI Taxonomy" id="2492438"/>
    <lineage>
        <taxon>Bacteria</taxon>
        <taxon>Bacillati</taxon>
        <taxon>Actinomycetota</taxon>
        <taxon>Actinomycetes</taxon>
        <taxon>Mycobacteriales</taxon>
        <taxon>Mycobacteriaceae</taxon>
        <taxon>Mycobacterium</taxon>
    </lineage>
</organism>
<dbReference type="EMBL" id="AP022562">
    <property type="protein sequence ID" value="BBX12320.1"/>
    <property type="molecule type" value="Genomic_DNA"/>
</dbReference>
<protein>
    <recommendedName>
        <fullName evidence="2 5">Chorismate mutase</fullName>
        <ecNumber evidence="2 5">5.4.99.5</ecNumber>
    </recommendedName>
</protein>
<evidence type="ECO:0000256" key="2">
    <source>
        <dbReference type="ARBA" id="ARBA00012404"/>
    </source>
</evidence>
<dbReference type="Pfam" id="PF01817">
    <property type="entry name" value="CM_2"/>
    <property type="match status" value="1"/>
</dbReference>
<dbReference type="InterPro" id="IPR036979">
    <property type="entry name" value="CM_dom_sf"/>
</dbReference>
<reference evidence="8 9" key="1">
    <citation type="journal article" date="2019" name="Emerg. Microbes Infect.">
        <title>Comprehensive subspecies identification of 175 nontuberculous mycobacteria species based on 7547 genomic profiles.</title>
        <authorList>
            <person name="Matsumoto Y."/>
            <person name="Kinjo T."/>
            <person name="Motooka D."/>
            <person name="Nabeya D."/>
            <person name="Jung N."/>
            <person name="Uechi K."/>
            <person name="Horii T."/>
            <person name="Iida T."/>
            <person name="Fujita J."/>
            <person name="Nakamura S."/>
        </authorList>
    </citation>
    <scope>NUCLEOTIDE SEQUENCE [LARGE SCALE GENOMIC DNA]</scope>
    <source>
        <strain evidence="8 9">JCM 6391</strain>
    </source>
</reference>
<dbReference type="GO" id="GO:0046417">
    <property type="term" value="P:chorismate metabolic process"/>
    <property type="evidence" value="ECO:0007669"/>
    <property type="project" value="InterPro"/>
</dbReference>
<dbReference type="SMART" id="SM00830">
    <property type="entry name" value="CM_2"/>
    <property type="match status" value="1"/>
</dbReference>
<dbReference type="SUPFAM" id="SSF48600">
    <property type="entry name" value="Chorismate mutase II"/>
    <property type="match status" value="1"/>
</dbReference>
<dbReference type="KEGG" id="mnm:MNVM_14010"/>
<dbReference type="PANTHER" id="PTHR38041:SF2">
    <property type="entry name" value="SECRETED CHORISMATE MUTASE"/>
    <property type="match status" value="1"/>
</dbReference>
<dbReference type="UniPathway" id="UPA00120">
    <property type="reaction ID" value="UER00203"/>
</dbReference>